<evidence type="ECO:0000256" key="1">
    <source>
        <dbReference type="SAM" id="MobiDB-lite"/>
    </source>
</evidence>
<dbReference type="Proteomes" id="UP000765509">
    <property type="component" value="Unassembled WGS sequence"/>
</dbReference>
<proteinExistence type="predicted"/>
<sequence length="175" mass="19482">MKDSRSFTSSQSLARAFENLLKSSEAETTSLPVVRSEQFPTGNSENIPVSVQELVYGRKIVGVGISAKPLDRERELSSSSKKIIGPREKRRPSEGLDTHFLQRTSPKDKILVEKLKHFFRGPEEGVGQNKENSPVEAPQASTCKDIPQQVPKKGKKAPKRNRKGKGKPKLNKPYC</sequence>
<feature type="compositionally biased region" description="Polar residues" evidence="1">
    <location>
        <begin position="38"/>
        <end position="47"/>
    </location>
</feature>
<comment type="caution">
    <text evidence="2">The sequence shown here is derived from an EMBL/GenBank/DDBJ whole genome shotgun (WGS) entry which is preliminary data.</text>
</comment>
<feature type="compositionally biased region" description="Basic residues" evidence="1">
    <location>
        <begin position="152"/>
        <end position="175"/>
    </location>
</feature>
<organism evidence="2 3">
    <name type="scientific">Austropuccinia psidii MF-1</name>
    <dbReference type="NCBI Taxonomy" id="1389203"/>
    <lineage>
        <taxon>Eukaryota</taxon>
        <taxon>Fungi</taxon>
        <taxon>Dikarya</taxon>
        <taxon>Basidiomycota</taxon>
        <taxon>Pucciniomycotina</taxon>
        <taxon>Pucciniomycetes</taxon>
        <taxon>Pucciniales</taxon>
        <taxon>Sphaerophragmiaceae</taxon>
        <taxon>Austropuccinia</taxon>
    </lineage>
</organism>
<evidence type="ECO:0000313" key="2">
    <source>
        <dbReference type="EMBL" id="MBW0582674.1"/>
    </source>
</evidence>
<protein>
    <submittedName>
        <fullName evidence="2">Uncharacterized protein</fullName>
    </submittedName>
</protein>
<feature type="region of interest" description="Disordered" evidence="1">
    <location>
        <begin position="121"/>
        <end position="175"/>
    </location>
</feature>
<dbReference type="AlphaFoldDB" id="A0A9Q3KKF7"/>
<evidence type="ECO:0000313" key="3">
    <source>
        <dbReference type="Proteomes" id="UP000765509"/>
    </source>
</evidence>
<feature type="region of interest" description="Disordered" evidence="1">
    <location>
        <begin position="28"/>
        <end position="47"/>
    </location>
</feature>
<accession>A0A9Q3KKF7</accession>
<feature type="region of interest" description="Disordered" evidence="1">
    <location>
        <begin position="67"/>
        <end position="106"/>
    </location>
</feature>
<name>A0A9Q3KKF7_9BASI</name>
<feature type="compositionally biased region" description="Basic and acidic residues" evidence="1">
    <location>
        <begin position="85"/>
        <end position="97"/>
    </location>
</feature>
<dbReference type="EMBL" id="AVOT02113108">
    <property type="protein sequence ID" value="MBW0582674.1"/>
    <property type="molecule type" value="Genomic_DNA"/>
</dbReference>
<keyword evidence="3" id="KW-1185">Reference proteome</keyword>
<gene>
    <name evidence="2" type="ORF">O181_122389</name>
</gene>
<reference evidence="2" key="1">
    <citation type="submission" date="2021-03" db="EMBL/GenBank/DDBJ databases">
        <title>Draft genome sequence of rust myrtle Austropuccinia psidii MF-1, a brazilian biotype.</title>
        <authorList>
            <person name="Quecine M.C."/>
            <person name="Pachon D.M.R."/>
            <person name="Bonatelli M.L."/>
            <person name="Correr F.H."/>
            <person name="Franceschini L.M."/>
            <person name="Leite T.F."/>
            <person name="Margarido G.R.A."/>
            <person name="Almeida C.A."/>
            <person name="Ferrarezi J.A."/>
            <person name="Labate C.A."/>
        </authorList>
    </citation>
    <scope>NUCLEOTIDE SEQUENCE</scope>
    <source>
        <strain evidence="2">MF-1</strain>
    </source>
</reference>